<dbReference type="InterPro" id="IPR017703">
    <property type="entry name" value="YgfZ/GCV_T_CS"/>
</dbReference>
<keyword evidence="3" id="KW-1185">Reference proteome</keyword>
<reference evidence="2 3" key="1">
    <citation type="submission" date="2019-02" db="EMBL/GenBank/DDBJ databases">
        <title>Genomic Encyclopedia of Type Strains, Phase IV (KMG-IV): sequencing the most valuable type-strain genomes for metagenomic binning, comparative biology and taxonomic classification.</title>
        <authorList>
            <person name="Goeker M."/>
        </authorList>
    </citation>
    <scope>NUCLEOTIDE SEQUENCE [LARGE SCALE GENOMIC DNA]</scope>
    <source>
        <strain evidence="2 3">DSM 10617</strain>
    </source>
</reference>
<feature type="region of interest" description="Disordered" evidence="1">
    <location>
        <begin position="1"/>
        <end position="30"/>
    </location>
</feature>
<name>A0A4Q7LQW1_9BURK</name>
<dbReference type="AlphaFoldDB" id="A0A4Q7LQW1"/>
<evidence type="ECO:0000313" key="3">
    <source>
        <dbReference type="Proteomes" id="UP000293433"/>
    </source>
</evidence>
<dbReference type="InterPro" id="IPR045179">
    <property type="entry name" value="YgfZ/GcvT"/>
</dbReference>
<evidence type="ECO:0000256" key="1">
    <source>
        <dbReference type="SAM" id="MobiDB-lite"/>
    </source>
</evidence>
<dbReference type="PANTHER" id="PTHR22602:SF0">
    <property type="entry name" value="TRANSFERASE CAF17, MITOCHONDRIAL-RELATED"/>
    <property type="match status" value="1"/>
</dbReference>
<evidence type="ECO:0000313" key="2">
    <source>
        <dbReference type="EMBL" id="RZS56761.1"/>
    </source>
</evidence>
<dbReference type="NCBIfam" id="TIGR03317">
    <property type="entry name" value="ygfZ_signature"/>
    <property type="match status" value="1"/>
</dbReference>
<dbReference type="SUPFAM" id="SSF103025">
    <property type="entry name" value="Folate-binding domain"/>
    <property type="match status" value="1"/>
</dbReference>
<dbReference type="Gene3D" id="3.30.70.1400">
    <property type="entry name" value="Aminomethyltransferase beta-barrel domains"/>
    <property type="match status" value="1"/>
</dbReference>
<dbReference type="EMBL" id="SGWV01000008">
    <property type="protein sequence ID" value="RZS56761.1"/>
    <property type="molecule type" value="Genomic_DNA"/>
</dbReference>
<proteinExistence type="predicted"/>
<comment type="caution">
    <text evidence="2">The sequence shown here is derived from an EMBL/GenBank/DDBJ whole genome shotgun (WGS) entry which is preliminary data.</text>
</comment>
<dbReference type="Gene3D" id="2.40.30.160">
    <property type="match status" value="1"/>
</dbReference>
<gene>
    <name evidence="2" type="ORF">EV685_1316</name>
</gene>
<dbReference type="Proteomes" id="UP000293433">
    <property type="component" value="Unassembled WGS sequence"/>
</dbReference>
<dbReference type="GO" id="GO:0016226">
    <property type="term" value="P:iron-sulfur cluster assembly"/>
    <property type="evidence" value="ECO:0007669"/>
    <property type="project" value="TreeGrafter"/>
</dbReference>
<feature type="compositionally biased region" description="Basic and acidic residues" evidence="1">
    <location>
        <begin position="1"/>
        <end position="10"/>
    </location>
</feature>
<protein>
    <submittedName>
        <fullName evidence="2">Uncharacterized protein</fullName>
    </submittedName>
</protein>
<accession>A0A4Q7LQW1</accession>
<dbReference type="Gene3D" id="3.30.70.1630">
    <property type="match status" value="1"/>
</dbReference>
<sequence length="353" mass="36844">MAADDNERPFPDPPTATMNDVPKALPQDPSRHDHALGGVCRLPFWGVMQASGADAASFLHGQLSNDVNRLDARQARLAGYCNAQGRMLASLIVARRDADTIWLLCAADLLPATLKRLSMFVLRAKAKLSDVSGGLVVVGLAGEAAQTHLGRALGHAPAAEAWSRHDLDSGLVVRLPDAGLPRWLWVGPADAAAALEGALPALSTTTWERLDIRAGVAPVQAATSGLFVPQMLNYELVGGVDFKKGCYPGQEIVARSQYLGKLKRRAFLLAGATQPKPGQEIYWSEDPEQPAGQVAASAPVGADGDAALALAELKIGAVGTGTLHLGSAQGPTLTLLALPYAVPQLAGDATPTA</sequence>
<dbReference type="PANTHER" id="PTHR22602">
    <property type="entry name" value="TRANSFERASE CAF17, MITOCHONDRIAL-RELATED"/>
    <property type="match status" value="1"/>
</dbReference>
<organism evidence="2 3">
    <name type="scientific">Sphaerotilus mobilis</name>
    <dbReference type="NCBI Taxonomy" id="47994"/>
    <lineage>
        <taxon>Bacteria</taxon>
        <taxon>Pseudomonadati</taxon>
        <taxon>Pseudomonadota</taxon>
        <taxon>Betaproteobacteria</taxon>
        <taxon>Burkholderiales</taxon>
        <taxon>Sphaerotilaceae</taxon>
        <taxon>Sphaerotilus</taxon>
    </lineage>
</organism>